<dbReference type="EMBL" id="KK034277">
    <property type="protein sequence ID" value="EXL64194.1"/>
    <property type="molecule type" value="Genomic_DNA"/>
</dbReference>
<organism evidence="1">
    <name type="scientific">Fusarium oxysporum f. sp. conglutinans race 2 54008</name>
    <dbReference type="NCBI Taxonomy" id="1089457"/>
    <lineage>
        <taxon>Eukaryota</taxon>
        <taxon>Fungi</taxon>
        <taxon>Dikarya</taxon>
        <taxon>Ascomycota</taxon>
        <taxon>Pezizomycotina</taxon>
        <taxon>Sordariomycetes</taxon>
        <taxon>Hypocreomycetidae</taxon>
        <taxon>Hypocreales</taxon>
        <taxon>Nectriaceae</taxon>
        <taxon>Fusarium</taxon>
        <taxon>Fusarium oxysporum species complex</taxon>
    </lineage>
</organism>
<name>X0HSN3_FUSOX</name>
<sequence>MSCKVSRHPQRCNMLRGGLQKRRDNSVVFSTDMGSAMITLLVT</sequence>
<reference evidence="1" key="2">
    <citation type="submission" date="2014-03" db="EMBL/GenBank/DDBJ databases">
        <title>The Genome Annotation of Fusarium oxysporum PHW808.</title>
        <authorList>
            <consortium name="The Broad Institute Genomics Platform"/>
            <person name="Ma L.-J."/>
            <person name="Corby-Kistler H."/>
            <person name="Broz K."/>
            <person name="Gale L.R."/>
            <person name="Jonkers W."/>
            <person name="O'Donnell K."/>
            <person name="Ploetz R."/>
            <person name="Steinberg C."/>
            <person name="Schwartz D.C."/>
            <person name="VanEtten H."/>
            <person name="Zhou S."/>
            <person name="Young S.K."/>
            <person name="Zeng Q."/>
            <person name="Gargeya S."/>
            <person name="Fitzgerald M."/>
            <person name="Abouelleil A."/>
            <person name="Alvarado L."/>
            <person name="Chapman S.B."/>
            <person name="Gainer-Dewar J."/>
            <person name="Goldberg J."/>
            <person name="Griggs A."/>
            <person name="Gujja S."/>
            <person name="Hansen M."/>
            <person name="Howarth C."/>
            <person name="Imamovic A."/>
            <person name="Ireland A."/>
            <person name="Larimer J."/>
            <person name="McCowan C."/>
            <person name="Murphy C."/>
            <person name="Pearson M."/>
            <person name="Poon T.W."/>
            <person name="Priest M."/>
            <person name="Roberts A."/>
            <person name="Saif S."/>
            <person name="Shea T."/>
            <person name="Sykes S."/>
            <person name="Wortman J."/>
            <person name="Nusbaum C."/>
            <person name="Birren B."/>
        </authorList>
    </citation>
    <scope>NUCLEOTIDE SEQUENCE</scope>
    <source>
        <strain evidence="1">54008</strain>
    </source>
</reference>
<proteinExistence type="predicted"/>
<gene>
    <name evidence="1" type="ORF">FOPG_19535</name>
</gene>
<evidence type="ECO:0000313" key="1">
    <source>
        <dbReference type="EMBL" id="EXL64194.1"/>
    </source>
</evidence>
<dbReference type="AlphaFoldDB" id="X0HSN3"/>
<dbReference type="Proteomes" id="UP000030676">
    <property type="component" value="Unassembled WGS sequence"/>
</dbReference>
<protein>
    <submittedName>
        <fullName evidence="1">Uncharacterized protein</fullName>
    </submittedName>
</protein>
<dbReference type="HOGENOM" id="CLU_3242209_0_0_1"/>
<reference evidence="1" key="1">
    <citation type="submission" date="2011-11" db="EMBL/GenBank/DDBJ databases">
        <title>The Genome Sequence of Fusarium oxysporum PHW808.</title>
        <authorList>
            <consortium name="The Broad Institute Genome Sequencing Platform"/>
            <person name="Ma L.-J."/>
            <person name="Gale L.R."/>
            <person name="Schwartz D.C."/>
            <person name="Zhou S."/>
            <person name="Corby-Kistler H."/>
            <person name="Young S.K."/>
            <person name="Zeng Q."/>
            <person name="Gargeya S."/>
            <person name="Fitzgerald M."/>
            <person name="Haas B."/>
            <person name="Abouelleil A."/>
            <person name="Alvarado L."/>
            <person name="Arachchi H.M."/>
            <person name="Berlin A."/>
            <person name="Brown A."/>
            <person name="Chapman S.B."/>
            <person name="Chen Z."/>
            <person name="Dunbar C."/>
            <person name="Freedman E."/>
            <person name="Gearin G."/>
            <person name="Goldberg J."/>
            <person name="Griggs A."/>
            <person name="Gujja S."/>
            <person name="Heiman D."/>
            <person name="Howarth C."/>
            <person name="Larson L."/>
            <person name="Lui A."/>
            <person name="MacDonald P.J.P."/>
            <person name="Montmayeur A."/>
            <person name="Murphy C."/>
            <person name="Neiman D."/>
            <person name="Pearson M."/>
            <person name="Priest M."/>
            <person name="Roberts A."/>
            <person name="Saif S."/>
            <person name="Shea T."/>
            <person name="Shenoy N."/>
            <person name="Sisk P."/>
            <person name="Stolte C."/>
            <person name="Sykes S."/>
            <person name="Wortman J."/>
            <person name="Nusbaum C."/>
            <person name="Birren B."/>
        </authorList>
    </citation>
    <scope>NUCLEOTIDE SEQUENCE [LARGE SCALE GENOMIC DNA]</scope>
    <source>
        <strain evidence="1">54008</strain>
    </source>
</reference>
<accession>X0HSN3</accession>